<name>A0A1X7G961_9SPHN</name>
<feature type="transmembrane region" description="Helical" evidence="1">
    <location>
        <begin position="25"/>
        <end position="44"/>
    </location>
</feature>
<dbReference type="Proteomes" id="UP000192934">
    <property type="component" value="Chromosome I"/>
</dbReference>
<proteinExistence type="predicted"/>
<dbReference type="STRING" id="941907.SAMN06295910_1373"/>
<dbReference type="AlphaFoldDB" id="A0A1X7G961"/>
<keyword evidence="1" id="KW-0472">Membrane</keyword>
<organism evidence="2 3">
    <name type="scientific">Allosphingosinicella indica</name>
    <dbReference type="NCBI Taxonomy" id="941907"/>
    <lineage>
        <taxon>Bacteria</taxon>
        <taxon>Pseudomonadati</taxon>
        <taxon>Pseudomonadota</taxon>
        <taxon>Alphaproteobacteria</taxon>
        <taxon>Sphingomonadales</taxon>
        <taxon>Sphingomonadaceae</taxon>
        <taxon>Allosphingosinicella</taxon>
    </lineage>
</organism>
<protein>
    <submittedName>
        <fullName evidence="2">Uncharacterized protein</fullName>
    </submittedName>
</protein>
<reference evidence="3" key="1">
    <citation type="submission" date="2017-04" db="EMBL/GenBank/DDBJ databases">
        <authorList>
            <person name="Varghese N."/>
            <person name="Submissions S."/>
        </authorList>
    </citation>
    <scope>NUCLEOTIDE SEQUENCE [LARGE SCALE GENOMIC DNA]</scope>
    <source>
        <strain evidence="3">Dd16</strain>
    </source>
</reference>
<gene>
    <name evidence="2" type="ORF">SAMN06295910_1373</name>
</gene>
<dbReference type="EMBL" id="LT840185">
    <property type="protein sequence ID" value="SMF66186.1"/>
    <property type="molecule type" value="Genomic_DNA"/>
</dbReference>
<evidence type="ECO:0000256" key="1">
    <source>
        <dbReference type="SAM" id="Phobius"/>
    </source>
</evidence>
<feature type="transmembrane region" description="Helical" evidence="1">
    <location>
        <begin position="98"/>
        <end position="118"/>
    </location>
</feature>
<feature type="transmembrane region" description="Helical" evidence="1">
    <location>
        <begin position="56"/>
        <end position="78"/>
    </location>
</feature>
<sequence length="119" mass="12632">MTDDDEAPLSGEDRHRAETLLYDHFKFLTTLSLLALGGVLTLSQSGQIEPMTVRQVLLVLAPISIGGACALSGATGIVAARHAGKEPRQRQLGLYRRVSVLGIGIGTGGFLALFMDALR</sequence>
<keyword evidence="1" id="KW-1133">Transmembrane helix</keyword>
<evidence type="ECO:0000313" key="3">
    <source>
        <dbReference type="Proteomes" id="UP000192934"/>
    </source>
</evidence>
<dbReference type="RefSeq" id="WP_085218114.1">
    <property type="nucleotide sequence ID" value="NZ_LT840185.1"/>
</dbReference>
<keyword evidence="1" id="KW-0812">Transmembrane</keyword>
<keyword evidence="3" id="KW-1185">Reference proteome</keyword>
<accession>A0A1X7G961</accession>
<evidence type="ECO:0000313" key="2">
    <source>
        <dbReference type="EMBL" id="SMF66186.1"/>
    </source>
</evidence>